<dbReference type="EMBL" id="JANAKD010000370">
    <property type="protein sequence ID" value="KAJ3494516.1"/>
    <property type="molecule type" value="Genomic_DNA"/>
</dbReference>
<dbReference type="Proteomes" id="UP001148737">
    <property type="component" value="Unassembled WGS sequence"/>
</dbReference>
<keyword evidence="2" id="KW-1185">Reference proteome</keyword>
<comment type="caution">
    <text evidence="1">The sequence shown here is derived from an EMBL/GenBank/DDBJ whole genome shotgun (WGS) entry which is preliminary data.</text>
</comment>
<evidence type="ECO:0000313" key="2">
    <source>
        <dbReference type="Proteomes" id="UP001148737"/>
    </source>
</evidence>
<reference evidence="1" key="1">
    <citation type="submission" date="2022-07" db="EMBL/GenBank/DDBJ databases">
        <title>Genome Sequence of Lecanicillium saksenae.</title>
        <authorList>
            <person name="Buettner E."/>
        </authorList>
    </citation>
    <scope>NUCLEOTIDE SEQUENCE</scope>
    <source>
        <strain evidence="1">VT-O1</strain>
    </source>
</reference>
<proteinExistence type="predicted"/>
<gene>
    <name evidence="1" type="ORF">NLG97_g4034</name>
</gene>
<protein>
    <submittedName>
        <fullName evidence="1">Uncharacterized protein</fullName>
    </submittedName>
</protein>
<evidence type="ECO:0000313" key="1">
    <source>
        <dbReference type="EMBL" id="KAJ3494516.1"/>
    </source>
</evidence>
<sequence>MLRLIDTNEEIVEPPRKRKRPMISCTECHQRKQKCDRQQPCSRCIKREIPEKCSYEVPDTQQVVVDEGSPPHVATVSTAGSLSAASSSFLGVIPTLPENTSEALVSQHLGYSSSTTGTLGIIQTIGVVTDQFAAVDLGAWPSSEAVLQYRTLIRQLPPQRHIETLVAFFYRELSWQYEIVDEGVFRQQLSSWDQVPYASRNQPFHLPAELRQFPAILFQLLGQALLFQPRSYDSSLDDLRHAPDMDLADVAAEFSDAGRQLSALFGSSEVTMTKVQAGLLRACFEKTTGAVANAWHTLGQTIRDAQEIGLHRLAEADEFTCPSKQLPETRVGRKLWLILHLWDGHMGVVLDRPMATQLDSKSAPTADSDSSDEPTSGDIMEITPFNMILCGYHAAYKYLQDIHQLSSVVQDASDKIDAIHSEITSNLRSIPPWAQLQAPNYDDRYPWLPAAREVLQTEAYFTLLALHRPFIFLRPKSRTYAFAAATRILESQSRLFGFMEPRHYPAFNLVFATFDAAVIVAVTHILFPDESEDQVQASLKRLQWALERFYAMRSRNKLAGTAYSVVKAMYGKVLNRRSGTLDPVQPHETTKPTSIGYSQQHGFSAEMSPDAAEQLLSVSQSLDNILPPRPLRDLVFQDYTTGLLPAGFAATSAEDLAAQPILDDEFWQIINSFVHGKYTTEKVKYPSHGETVAGVLYKPSNVQNPPGVVIIGPYSFTKEQAPTQYATRLADEGYAALVFDPRTVGESTGEPRRQENPVMKNEDAVAGLDYLVKRGDVNKDALFLVGVCQGGPQALPLSLATSATTKPMST</sequence>
<name>A0ACC1QWF7_9HYPO</name>
<organism evidence="1 2">
    <name type="scientific">Lecanicillium saksenae</name>
    <dbReference type="NCBI Taxonomy" id="468837"/>
    <lineage>
        <taxon>Eukaryota</taxon>
        <taxon>Fungi</taxon>
        <taxon>Dikarya</taxon>
        <taxon>Ascomycota</taxon>
        <taxon>Pezizomycotina</taxon>
        <taxon>Sordariomycetes</taxon>
        <taxon>Hypocreomycetidae</taxon>
        <taxon>Hypocreales</taxon>
        <taxon>Cordycipitaceae</taxon>
        <taxon>Lecanicillium</taxon>
    </lineage>
</organism>
<accession>A0ACC1QWF7</accession>